<feature type="transmembrane region" description="Helical" evidence="1">
    <location>
        <begin position="121"/>
        <end position="139"/>
    </location>
</feature>
<dbReference type="InterPro" id="IPR000620">
    <property type="entry name" value="EamA_dom"/>
</dbReference>
<dbReference type="GO" id="GO:0016020">
    <property type="term" value="C:membrane"/>
    <property type="evidence" value="ECO:0007669"/>
    <property type="project" value="InterPro"/>
</dbReference>
<feature type="transmembrane region" description="Helical" evidence="1">
    <location>
        <begin position="151"/>
        <end position="170"/>
    </location>
</feature>
<keyword evidence="1" id="KW-1133">Transmembrane helix</keyword>
<keyword evidence="1" id="KW-0472">Membrane</keyword>
<accession>A0A413VXQ2</accession>
<comment type="caution">
    <text evidence="3">The sequence shown here is derived from an EMBL/GenBank/DDBJ whole genome shotgun (WGS) entry which is preliminary data.</text>
</comment>
<evidence type="ECO:0000313" key="3">
    <source>
        <dbReference type="EMBL" id="RHB38345.1"/>
    </source>
</evidence>
<dbReference type="PANTHER" id="PTHR22911:SF137">
    <property type="entry name" value="SOLUTE CARRIER FAMILY 35 MEMBER G2-RELATED"/>
    <property type="match status" value="1"/>
</dbReference>
<feature type="transmembrane region" description="Helical" evidence="1">
    <location>
        <begin position="214"/>
        <end position="233"/>
    </location>
</feature>
<evidence type="ECO:0000259" key="2">
    <source>
        <dbReference type="Pfam" id="PF00892"/>
    </source>
</evidence>
<dbReference type="InterPro" id="IPR037185">
    <property type="entry name" value="EmrE-like"/>
</dbReference>
<dbReference type="Proteomes" id="UP000284379">
    <property type="component" value="Unassembled WGS sequence"/>
</dbReference>
<gene>
    <name evidence="3" type="ORF">DW888_00555</name>
</gene>
<dbReference type="Pfam" id="PF00892">
    <property type="entry name" value="EamA"/>
    <property type="match status" value="2"/>
</dbReference>
<dbReference type="EMBL" id="QSGO01000001">
    <property type="protein sequence ID" value="RHB38345.1"/>
    <property type="molecule type" value="Genomic_DNA"/>
</dbReference>
<feature type="domain" description="EamA" evidence="2">
    <location>
        <begin position="151"/>
        <end position="286"/>
    </location>
</feature>
<dbReference type="AlphaFoldDB" id="A0A413VXQ2"/>
<feature type="transmembrane region" description="Helical" evidence="1">
    <location>
        <begin position="67"/>
        <end position="88"/>
    </location>
</feature>
<feature type="transmembrane region" description="Helical" evidence="1">
    <location>
        <begin position="245"/>
        <end position="263"/>
    </location>
</feature>
<keyword evidence="1" id="KW-0812">Transmembrane</keyword>
<dbReference type="SUPFAM" id="SSF103481">
    <property type="entry name" value="Multidrug resistance efflux transporter EmrE"/>
    <property type="match status" value="2"/>
</dbReference>
<organism evidence="3 4">
    <name type="scientific">Bacteroides nordii</name>
    <dbReference type="NCBI Taxonomy" id="291645"/>
    <lineage>
        <taxon>Bacteria</taxon>
        <taxon>Pseudomonadati</taxon>
        <taxon>Bacteroidota</taxon>
        <taxon>Bacteroidia</taxon>
        <taxon>Bacteroidales</taxon>
        <taxon>Bacteroidaceae</taxon>
        <taxon>Bacteroides</taxon>
    </lineage>
</organism>
<evidence type="ECO:0000256" key="1">
    <source>
        <dbReference type="SAM" id="Phobius"/>
    </source>
</evidence>
<sequence length="306" mass="32641">MSKTKGILYAAVSSSTFGLAPFFSIMLLTTGFSSFEVLSYRWGVASATLILFGLISGCSFRLNKKDFGTVFLLSLFRAATSLSLVIAYQNIASGVASIIHFMYPLAVALAMMLFFHEKKSLWTITAILVSITGAVFLSSGDISHSGGNTTVGIIAACISVFSYGGYIIGVRKSRAVQINSTVLTCYVMGIGALLFIICGSFTSGIRIVTDWNTWLHILGLALPATAISNMALIKAIKHIGPTLTSIFGAMEPLTAVIIGTLVFQELFTLKSVIGIVLIVTAVTIVVFREKRSAINDHSSSATNHLP</sequence>
<dbReference type="PANTHER" id="PTHR22911">
    <property type="entry name" value="ACYL-MALONYL CONDENSING ENZYME-RELATED"/>
    <property type="match status" value="1"/>
</dbReference>
<protein>
    <submittedName>
        <fullName evidence="3">DMT family transporter</fullName>
    </submittedName>
</protein>
<proteinExistence type="predicted"/>
<evidence type="ECO:0000313" key="4">
    <source>
        <dbReference type="Proteomes" id="UP000284379"/>
    </source>
</evidence>
<dbReference type="RefSeq" id="WP_122200624.1">
    <property type="nucleotide sequence ID" value="NZ_CABJFV010000001.1"/>
</dbReference>
<name>A0A413VXQ2_9BACE</name>
<feature type="transmembrane region" description="Helical" evidence="1">
    <location>
        <begin position="269"/>
        <end position="287"/>
    </location>
</feature>
<feature type="transmembrane region" description="Helical" evidence="1">
    <location>
        <begin position="94"/>
        <end position="114"/>
    </location>
</feature>
<reference evidence="3 4" key="1">
    <citation type="submission" date="2018-08" db="EMBL/GenBank/DDBJ databases">
        <title>A genome reference for cultivated species of the human gut microbiota.</title>
        <authorList>
            <person name="Zou Y."/>
            <person name="Xue W."/>
            <person name="Luo G."/>
        </authorList>
    </citation>
    <scope>NUCLEOTIDE SEQUENCE [LARGE SCALE GENOMIC DNA]</scope>
    <source>
        <strain evidence="3 4">AM40-30BH</strain>
    </source>
</reference>
<feature type="domain" description="EamA" evidence="2">
    <location>
        <begin position="5"/>
        <end position="138"/>
    </location>
</feature>
<feature type="transmembrane region" description="Helical" evidence="1">
    <location>
        <begin position="182"/>
        <end position="202"/>
    </location>
</feature>
<feature type="transmembrane region" description="Helical" evidence="1">
    <location>
        <begin position="7"/>
        <end position="28"/>
    </location>
</feature>
<feature type="transmembrane region" description="Helical" evidence="1">
    <location>
        <begin position="40"/>
        <end position="60"/>
    </location>
</feature>